<gene>
    <name evidence="3" type="ORF">SAMN04488005_1696</name>
</gene>
<dbReference type="GO" id="GO:0004519">
    <property type="term" value="F:endonuclease activity"/>
    <property type="evidence" value="ECO:0007669"/>
    <property type="project" value="UniProtKB-KW"/>
</dbReference>
<dbReference type="STRING" id="390270.SAMN04488005_1696"/>
<evidence type="ECO:0000313" key="3">
    <source>
        <dbReference type="EMBL" id="SFR41815.1"/>
    </source>
</evidence>
<proteinExistence type="predicted"/>
<keyword evidence="3" id="KW-0269">Exonuclease</keyword>
<keyword evidence="3" id="KW-0255">Endonuclease</keyword>
<keyword evidence="3" id="KW-0540">Nuclease</keyword>
<dbReference type="InterPro" id="IPR036691">
    <property type="entry name" value="Endo/exonu/phosph_ase_sf"/>
</dbReference>
<dbReference type="InterPro" id="IPR005135">
    <property type="entry name" value="Endo/exonuclease/phosphatase"/>
</dbReference>
<dbReference type="SUPFAM" id="SSF56219">
    <property type="entry name" value="DNase I-like"/>
    <property type="match status" value="1"/>
</dbReference>
<protein>
    <submittedName>
        <fullName evidence="3">Uncharacterized conserved protein YafD, endonuclease/exonuclease/phosphatase (EEP) superfamily</fullName>
    </submittedName>
</protein>
<keyword evidence="1" id="KW-1133">Transmembrane helix</keyword>
<dbReference type="AlphaFoldDB" id="A0A1I6GHZ2"/>
<evidence type="ECO:0000313" key="4">
    <source>
        <dbReference type="Proteomes" id="UP000199478"/>
    </source>
</evidence>
<accession>A0A1I6GHZ2</accession>
<sequence>MQEKGTRMLWFRRLGALALLAACAGVALGFAGRLHPLGDSLSLLRMPLGVVCCLYLGFRLSAVLRFFALVAACAAFATTVPAMIGAPEGGALTVYSKNLLYRNDALAVLAADIRASGADVVTLQEVSHRNDAILKLLAAGYPYQHLCRFSGWSGVAVLSKTAFTAPARCSAQRGVAAAQIENGGQRLWVASVHLPWPYPYDHAGAADAAVALIAQLDGPVVLGGDFNIFPWAASARRIRQAAGSVLARPLRPTYSLYGVPLFLDHVAAPGGGHVVYRDLLGSDHRGVLATVRLAR</sequence>
<feature type="transmembrane region" description="Helical" evidence="1">
    <location>
        <begin position="41"/>
        <end position="58"/>
    </location>
</feature>
<feature type="transmembrane region" description="Helical" evidence="1">
    <location>
        <begin position="63"/>
        <end position="84"/>
    </location>
</feature>
<feature type="domain" description="Endonuclease/exonuclease/phosphatase" evidence="2">
    <location>
        <begin position="101"/>
        <end position="284"/>
    </location>
</feature>
<evidence type="ECO:0000259" key="2">
    <source>
        <dbReference type="Pfam" id="PF03372"/>
    </source>
</evidence>
<keyword evidence="3" id="KW-0378">Hydrolase</keyword>
<dbReference type="GO" id="GO:0004527">
    <property type="term" value="F:exonuclease activity"/>
    <property type="evidence" value="ECO:0007669"/>
    <property type="project" value="UniProtKB-KW"/>
</dbReference>
<keyword evidence="4" id="KW-1185">Reference proteome</keyword>
<evidence type="ECO:0000256" key="1">
    <source>
        <dbReference type="SAM" id="Phobius"/>
    </source>
</evidence>
<keyword evidence="1" id="KW-0472">Membrane</keyword>
<name>A0A1I6GHZ2_9RHOB</name>
<dbReference type="Gene3D" id="3.60.10.10">
    <property type="entry name" value="Endonuclease/exonuclease/phosphatase"/>
    <property type="match status" value="1"/>
</dbReference>
<organism evidence="3 4">
    <name type="scientific">Yoonia tamlensis</name>
    <dbReference type="NCBI Taxonomy" id="390270"/>
    <lineage>
        <taxon>Bacteria</taxon>
        <taxon>Pseudomonadati</taxon>
        <taxon>Pseudomonadota</taxon>
        <taxon>Alphaproteobacteria</taxon>
        <taxon>Rhodobacterales</taxon>
        <taxon>Paracoccaceae</taxon>
        <taxon>Yoonia</taxon>
    </lineage>
</organism>
<dbReference type="Pfam" id="PF03372">
    <property type="entry name" value="Exo_endo_phos"/>
    <property type="match status" value="1"/>
</dbReference>
<dbReference type="Proteomes" id="UP000199478">
    <property type="component" value="Unassembled WGS sequence"/>
</dbReference>
<reference evidence="4" key="1">
    <citation type="submission" date="2016-10" db="EMBL/GenBank/DDBJ databases">
        <authorList>
            <person name="Varghese N."/>
            <person name="Submissions S."/>
        </authorList>
    </citation>
    <scope>NUCLEOTIDE SEQUENCE [LARGE SCALE GENOMIC DNA]</scope>
    <source>
        <strain evidence="4">DSM 26879</strain>
    </source>
</reference>
<keyword evidence="1" id="KW-0812">Transmembrane</keyword>
<dbReference type="EMBL" id="FOYP01000001">
    <property type="protein sequence ID" value="SFR41815.1"/>
    <property type="molecule type" value="Genomic_DNA"/>
</dbReference>